<sequence>MGQLVVLQGMVSNEDVNPATLHQRGAGSTFQVFTMENRTVSVRREVIRSQLEHLTRRLAENGEECFVVTATNPNILGSDKGMLIYQK</sequence>
<gene>
    <name evidence="1" type="ORF">MAR_014713</name>
</gene>
<accession>A0ABY7FHU8</accession>
<dbReference type="Proteomes" id="UP001164746">
    <property type="component" value="Chromosome 12"/>
</dbReference>
<proteinExistence type="predicted"/>
<evidence type="ECO:0000313" key="1">
    <source>
        <dbReference type="EMBL" id="WAR20739.1"/>
    </source>
</evidence>
<organism evidence="1 2">
    <name type="scientific">Mya arenaria</name>
    <name type="common">Soft-shell clam</name>
    <dbReference type="NCBI Taxonomy" id="6604"/>
    <lineage>
        <taxon>Eukaryota</taxon>
        <taxon>Metazoa</taxon>
        <taxon>Spiralia</taxon>
        <taxon>Lophotrochozoa</taxon>
        <taxon>Mollusca</taxon>
        <taxon>Bivalvia</taxon>
        <taxon>Autobranchia</taxon>
        <taxon>Heteroconchia</taxon>
        <taxon>Euheterodonta</taxon>
        <taxon>Imparidentia</taxon>
        <taxon>Neoheterodontei</taxon>
        <taxon>Myida</taxon>
        <taxon>Myoidea</taxon>
        <taxon>Myidae</taxon>
        <taxon>Mya</taxon>
    </lineage>
</organism>
<dbReference type="EMBL" id="CP111023">
    <property type="protein sequence ID" value="WAR20739.1"/>
    <property type="molecule type" value="Genomic_DNA"/>
</dbReference>
<evidence type="ECO:0000313" key="2">
    <source>
        <dbReference type="Proteomes" id="UP001164746"/>
    </source>
</evidence>
<reference evidence="1" key="1">
    <citation type="submission" date="2022-11" db="EMBL/GenBank/DDBJ databases">
        <title>Centuries of genome instability and evolution in soft-shell clam transmissible cancer (bioRxiv).</title>
        <authorList>
            <person name="Hart S.F.M."/>
            <person name="Yonemitsu M.A."/>
            <person name="Giersch R.M."/>
            <person name="Beal B.F."/>
            <person name="Arriagada G."/>
            <person name="Davis B.W."/>
            <person name="Ostrander E.A."/>
            <person name="Goff S.P."/>
            <person name="Metzger M.J."/>
        </authorList>
    </citation>
    <scope>NUCLEOTIDE SEQUENCE</scope>
    <source>
        <strain evidence="1">MELC-2E11</strain>
        <tissue evidence="1">Siphon/mantle</tissue>
    </source>
</reference>
<keyword evidence="2" id="KW-1185">Reference proteome</keyword>
<name>A0ABY7FHU8_MYAAR</name>
<protein>
    <submittedName>
        <fullName evidence="1">Uncharacterized protein</fullName>
    </submittedName>
</protein>